<dbReference type="InterPro" id="IPR006094">
    <property type="entry name" value="Oxid_FAD_bind_N"/>
</dbReference>
<evidence type="ECO:0000256" key="9">
    <source>
        <dbReference type="ARBA" id="ARBA00023014"/>
    </source>
</evidence>
<evidence type="ECO:0000313" key="14">
    <source>
        <dbReference type="Proteomes" id="UP000632498"/>
    </source>
</evidence>
<dbReference type="InterPro" id="IPR036318">
    <property type="entry name" value="FAD-bd_PCMH-like_sf"/>
</dbReference>
<dbReference type="GO" id="GO:1903457">
    <property type="term" value="P:lactate catabolic process"/>
    <property type="evidence" value="ECO:0007669"/>
    <property type="project" value="TreeGrafter"/>
</dbReference>
<dbReference type="Pfam" id="PF01565">
    <property type="entry name" value="FAD_binding_4"/>
    <property type="match status" value="1"/>
</dbReference>
<dbReference type="SUPFAM" id="SSF46548">
    <property type="entry name" value="alpha-helical ferredoxin"/>
    <property type="match status" value="1"/>
</dbReference>
<evidence type="ECO:0000256" key="4">
    <source>
        <dbReference type="ARBA" id="ARBA00022723"/>
    </source>
</evidence>
<keyword evidence="5" id="KW-0274">FAD</keyword>
<evidence type="ECO:0000256" key="7">
    <source>
        <dbReference type="ARBA" id="ARBA00023002"/>
    </source>
</evidence>
<comment type="cofactor">
    <cofactor evidence="1">
        <name>FAD</name>
        <dbReference type="ChEBI" id="CHEBI:57692"/>
    </cofactor>
</comment>
<dbReference type="Pfam" id="PF13183">
    <property type="entry name" value="Fer4_8"/>
    <property type="match status" value="1"/>
</dbReference>
<dbReference type="GO" id="GO:0071949">
    <property type="term" value="F:FAD binding"/>
    <property type="evidence" value="ECO:0007669"/>
    <property type="project" value="InterPro"/>
</dbReference>
<dbReference type="Pfam" id="PF02754">
    <property type="entry name" value="CCG"/>
    <property type="match status" value="2"/>
</dbReference>
<dbReference type="InterPro" id="IPR016167">
    <property type="entry name" value="FAD-bd_PCMH_sub1"/>
</dbReference>
<dbReference type="InterPro" id="IPR004017">
    <property type="entry name" value="Cys_rich_dom"/>
</dbReference>
<feature type="domain" description="FAD-binding PCMH-type" evidence="12">
    <location>
        <begin position="39"/>
        <end position="267"/>
    </location>
</feature>
<dbReference type="GO" id="GO:0046872">
    <property type="term" value="F:metal ion binding"/>
    <property type="evidence" value="ECO:0007669"/>
    <property type="project" value="UniProtKB-KW"/>
</dbReference>
<dbReference type="EMBL" id="BMHV01000003">
    <property type="protein sequence ID" value="GGF54990.1"/>
    <property type="molecule type" value="Genomic_DNA"/>
</dbReference>
<evidence type="ECO:0000256" key="5">
    <source>
        <dbReference type="ARBA" id="ARBA00022827"/>
    </source>
</evidence>
<feature type="domain" description="4Fe-4S ferredoxin-type" evidence="11">
    <location>
        <begin position="531"/>
        <end position="562"/>
    </location>
</feature>
<evidence type="ECO:0000256" key="2">
    <source>
        <dbReference type="ARBA" id="ARBA00008000"/>
    </source>
</evidence>
<dbReference type="GO" id="GO:0008720">
    <property type="term" value="F:D-lactate dehydrogenase (NAD+) activity"/>
    <property type="evidence" value="ECO:0007669"/>
    <property type="project" value="TreeGrafter"/>
</dbReference>
<dbReference type="InterPro" id="IPR016171">
    <property type="entry name" value="Vanillyl_alc_oxidase_C-sub2"/>
</dbReference>
<sequence>MLQSPYRDLHASLKQTFPASQLITDPLRTLAYGTDASFYRLVPKIVVVVESEDQVQELLAQCKAFNTPVTFRAAGTSLSGQAVSDSVLGLLGDNWDGFKLSDDQSRVSLQPGVIGGQANAKLAPFGKKIGPDPASINAAKIGGIAANNASGMCCGTAQNSYRTLSSMRVILHDGTLLDTGDQTSVNLFRQSHSALLNGLRQLRDDVQADPVLAERIAKKFKIKNTTGYSLNALVDYDDPIDILQHLMIGSEGTLGFIAEITYETCVEHAHKASAMVYFETCEIAAKAVQLLKNAPVAAVELVDRPGLRSVQDKEGMPAFLKDLPDDATALLIEVRGEDETELQDKIVQATQSFAHIETVHPVEFSDDPNVCARYWGIRKGLFPLVGAMRETGTTVIIEDVAFPIEHLAAGVVDLHKLFKQYHYDEAIIFGHALEGNLHFVFTQDFNTESEVERYGKFMDAVCEMVVHKYDGSLKAEHGTGRNMAPFVEMEWGVDAFALMRRIKNLFDPEELLNPGVIINDDKDVHLKNLKPLPASEEIVDKCIECGFCEPKCPSRHLTLTPRQRIVGWREISRRDAAGEDSTALRDLYVYQGMDTCAACGLCATACPVGIETGSLIKMLRGREAGKGSTRLGQWFADHYGVAMNATAMGLKAADLAHGILGSKVMQGMTDGMRKISGDRMPRWTPSMPSGISFKPEPSVEQDGDVVIYLPSCASRTMGPARNDVQKTPLPVVTERLLKRAGFQVRYPDGLNDLCCGQPFDSKGLTDVATGKSNELSEALFKASEGGKYPIVFDTSPCSFRMKGMNGDSLNCLDMTEFMHDQVLPRLHIQKQNRKVAIHPTCSTQKMALDVKMKAVVEACVSEVVIPEGVGCCGWAGDKGFTTPELNAHALRKLNRSLDGISEGYSTSRTCEIGLSEKAGFPYRSIVYLLDECSR</sequence>
<dbReference type="Gene3D" id="3.30.43.10">
    <property type="entry name" value="Uridine Diphospho-n-acetylenolpyruvylglucosamine Reductase, domain 2"/>
    <property type="match status" value="1"/>
</dbReference>
<reference evidence="13" key="1">
    <citation type="journal article" date="2014" name="Int. J. Syst. Evol. Microbiol.">
        <title>Complete genome sequence of Corynebacterium casei LMG S-19264T (=DSM 44701T), isolated from a smear-ripened cheese.</title>
        <authorList>
            <consortium name="US DOE Joint Genome Institute (JGI-PGF)"/>
            <person name="Walter F."/>
            <person name="Albersmeier A."/>
            <person name="Kalinowski J."/>
            <person name="Ruckert C."/>
        </authorList>
    </citation>
    <scope>NUCLEOTIDE SEQUENCE</scope>
    <source>
        <strain evidence="13">CGMCC 1.15254</strain>
    </source>
</reference>
<dbReference type="PROSITE" id="PS51379">
    <property type="entry name" value="4FE4S_FER_2"/>
    <property type="match status" value="2"/>
</dbReference>
<evidence type="ECO:0000259" key="11">
    <source>
        <dbReference type="PROSITE" id="PS51379"/>
    </source>
</evidence>
<accession>A0A917BSA5</accession>
<keyword evidence="3" id="KW-0285">Flavoprotein</keyword>
<dbReference type="InterPro" id="IPR016164">
    <property type="entry name" value="FAD-linked_Oxase-like_C"/>
</dbReference>
<keyword evidence="4" id="KW-0479">Metal-binding</keyword>
<evidence type="ECO:0000256" key="10">
    <source>
        <dbReference type="ARBA" id="ARBA00038897"/>
    </source>
</evidence>
<dbReference type="Gene3D" id="3.30.70.2740">
    <property type="match status" value="1"/>
</dbReference>
<keyword evidence="9" id="KW-0411">Iron-sulfur</keyword>
<dbReference type="Gene3D" id="3.30.465.10">
    <property type="match status" value="1"/>
</dbReference>
<dbReference type="Proteomes" id="UP000632498">
    <property type="component" value="Unassembled WGS sequence"/>
</dbReference>
<keyword evidence="14" id="KW-1185">Reference proteome</keyword>
<feature type="domain" description="4Fe-4S ferredoxin-type" evidence="11">
    <location>
        <begin position="587"/>
        <end position="610"/>
    </location>
</feature>
<comment type="similarity">
    <text evidence="2">Belongs to the FAD-binding oxidoreductase/transferase type 4 family.</text>
</comment>
<dbReference type="PROSITE" id="PS00198">
    <property type="entry name" value="4FE4S_FER_1"/>
    <property type="match status" value="2"/>
</dbReference>
<dbReference type="InterPro" id="IPR004113">
    <property type="entry name" value="FAD-bd_oxidored_4_C"/>
</dbReference>
<dbReference type="PANTHER" id="PTHR11748:SF111">
    <property type="entry name" value="D-LACTATE DEHYDROGENASE, MITOCHONDRIAL-RELATED"/>
    <property type="match status" value="1"/>
</dbReference>
<dbReference type="Gene3D" id="1.10.45.10">
    <property type="entry name" value="Vanillyl-alcohol Oxidase, Chain A, domain 4"/>
    <property type="match status" value="1"/>
</dbReference>
<keyword evidence="8" id="KW-0408">Iron</keyword>
<evidence type="ECO:0000256" key="6">
    <source>
        <dbReference type="ARBA" id="ARBA00022946"/>
    </source>
</evidence>
<dbReference type="SUPFAM" id="SSF56176">
    <property type="entry name" value="FAD-binding/transporter-associated domain-like"/>
    <property type="match status" value="1"/>
</dbReference>
<dbReference type="PANTHER" id="PTHR11748">
    <property type="entry name" value="D-LACTATE DEHYDROGENASE"/>
    <property type="match status" value="1"/>
</dbReference>
<organism evidence="13 14">
    <name type="scientific">Terasakiella brassicae</name>
    <dbReference type="NCBI Taxonomy" id="1634917"/>
    <lineage>
        <taxon>Bacteria</taxon>
        <taxon>Pseudomonadati</taxon>
        <taxon>Pseudomonadota</taxon>
        <taxon>Alphaproteobacteria</taxon>
        <taxon>Rhodospirillales</taxon>
        <taxon>Terasakiellaceae</taxon>
        <taxon>Terasakiella</taxon>
    </lineage>
</organism>
<keyword evidence="7" id="KW-0560">Oxidoreductase</keyword>
<dbReference type="InterPro" id="IPR009051">
    <property type="entry name" value="Helical_ferredxn"/>
</dbReference>
<dbReference type="Gene3D" id="1.10.1060.10">
    <property type="entry name" value="Alpha-helical ferredoxin"/>
    <property type="match status" value="1"/>
</dbReference>
<evidence type="ECO:0000259" key="12">
    <source>
        <dbReference type="PROSITE" id="PS51387"/>
    </source>
</evidence>
<dbReference type="InterPro" id="IPR016169">
    <property type="entry name" value="FAD-bd_PCMH_sub2"/>
</dbReference>
<dbReference type="FunFam" id="3.30.70.2740:FF:000006">
    <property type="entry name" value="NAD-independent D-lactate dehydrogenase"/>
    <property type="match status" value="1"/>
</dbReference>
<protein>
    <recommendedName>
        <fullName evidence="10">D-lactate dehydrogenase (cytochrome)</fullName>
        <ecNumber evidence="10">1.1.2.4</ecNumber>
    </recommendedName>
</protein>
<dbReference type="InterPro" id="IPR016166">
    <property type="entry name" value="FAD-bd_PCMH"/>
</dbReference>
<dbReference type="AlphaFoldDB" id="A0A917BSA5"/>
<dbReference type="Pfam" id="PF02913">
    <property type="entry name" value="FAD-oxidase_C"/>
    <property type="match status" value="1"/>
</dbReference>
<dbReference type="GO" id="GO:0051536">
    <property type="term" value="F:iron-sulfur cluster binding"/>
    <property type="evidence" value="ECO:0007669"/>
    <property type="project" value="UniProtKB-KW"/>
</dbReference>
<dbReference type="InterPro" id="IPR017896">
    <property type="entry name" value="4Fe4S_Fe-S-bd"/>
</dbReference>
<name>A0A917BSA5_9PROT</name>
<dbReference type="EC" id="1.1.2.4" evidence="10"/>
<comment type="caution">
    <text evidence="13">The sequence shown here is derived from an EMBL/GenBank/DDBJ whole genome shotgun (WGS) entry which is preliminary data.</text>
</comment>
<dbReference type="SUPFAM" id="SSF55103">
    <property type="entry name" value="FAD-linked oxidases, C-terminal domain"/>
    <property type="match status" value="1"/>
</dbReference>
<dbReference type="PROSITE" id="PS51387">
    <property type="entry name" value="FAD_PCMH"/>
    <property type="match status" value="1"/>
</dbReference>
<dbReference type="FunFam" id="1.10.45.10:FF:000001">
    <property type="entry name" value="D-lactate dehydrogenase mitochondrial"/>
    <property type="match status" value="1"/>
</dbReference>
<evidence type="ECO:0000256" key="3">
    <source>
        <dbReference type="ARBA" id="ARBA00022630"/>
    </source>
</evidence>
<gene>
    <name evidence="13" type="ORF">GCM10011332_05460</name>
</gene>
<keyword evidence="6" id="KW-0809">Transit peptide</keyword>
<reference evidence="13" key="2">
    <citation type="submission" date="2020-09" db="EMBL/GenBank/DDBJ databases">
        <authorList>
            <person name="Sun Q."/>
            <person name="Zhou Y."/>
        </authorList>
    </citation>
    <scope>NUCLEOTIDE SEQUENCE</scope>
    <source>
        <strain evidence="13">CGMCC 1.15254</strain>
    </source>
</reference>
<dbReference type="GO" id="GO:0004458">
    <property type="term" value="F:D-lactate dehydrogenase (cytochrome) activity"/>
    <property type="evidence" value="ECO:0007669"/>
    <property type="project" value="UniProtKB-EC"/>
</dbReference>
<dbReference type="InterPro" id="IPR017900">
    <property type="entry name" value="4Fe4S_Fe_S_CS"/>
</dbReference>
<evidence type="ECO:0000313" key="13">
    <source>
        <dbReference type="EMBL" id="GGF54990.1"/>
    </source>
</evidence>
<dbReference type="RefSeq" id="WP_188661250.1">
    <property type="nucleotide sequence ID" value="NZ_BMHV01000003.1"/>
</dbReference>
<proteinExistence type="inferred from homology"/>
<evidence type="ECO:0000256" key="1">
    <source>
        <dbReference type="ARBA" id="ARBA00001974"/>
    </source>
</evidence>
<evidence type="ECO:0000256" key="8">
    <source>
        <dbReference type="ARBA" id="ARBA00023004"/>
    </source>
</evidence>